<evidence type="ECO:0000313" key="3">
    <source>
        <dbReference type="EMBL" id="SFB67576.1"/>
    </source>
</evidence>
<dbReference type="RefSeq" id="WP_092317029.1">
    <property type="nucleotide sequence ID" value="NZ_FOKY01000001.1"/>
</dbReference>
<keyword evidence="4" id="KW-1185">Reference proteome</keyword>
<name>A0A1I1CZS6_BREAD</name>
<dbReference type="GO" id="GO:0016791">
    <property type="term" value="F:phosphatase activity"/>
    <property type="evidence" value="ECO:0007669"/>
    <property type="project" value="TreeGrafter"/>
</dbReference>
<dbReference type="SUPFAM" id="SSF55874">
    <property type="entry name" value="ATPase domain of HSP90 chaperone/DNA topoisomerase II/histidine kinase"/>
    <property type="match status" value="1"/>
</dbReference>
<keyword evidence="1" id="KW-0378">Hydrolase</keyword>
<evidence type="ECO:0000313" key="4">
    <source>
        <dbReference type="Proteomes" id="UP000240042"/>
    </source>
</evidence>
<sequence>MLVILGFFIGVAVSLAGIFLFRRYVNHQSLLFLNFYQDIFKNVVSDQIILRFRKKILREFPKLKDYRIYVLHSSKIIASYPHASTYLSSSAEEINVLIKKSLHREIRLSSNYYLSFVKSSDQVIIARGYHIPILNIKILILAFFPAKTYLSHSQKQSLHVINTVFSLTLFSLEAVRDYKDLIKLVQEIFWDSPYAVGFCTPKGELVLGNDALYQLFQGSIPNFRELADPEVFLLLIDGKRIGKTFSFRGKNVRLEAYPLSNKNFLVTRCLFVFYDEQIERKRTILGETNTLRRFAGGNPAIGTAMFTTDGTLLYSNEAFMNSLHILKAREAKQKNIYDLFKLTEPEFQKVVEVVSQGHEVLKNISSIEREQEFSVRFKGMVFGEQTIVEVMLEQENFFNENYSFLDKETQEIYEELHTARSVQEHILSLPTIYTPGISVDTLYAPSRQLSGDFFSVVPFGDRYMGFLMADVSGHGVSASLITAALKILIEFAPNEPDQLPKIISYLNTYLEDILPEGSFVTLFYGILNLDDYTFRYINCGHPFPILEDQTLNETKILEGMGFPLGGLLNVSFDELIRTIQMPAKGKLFFYTDGLLQHLSGSMKDKLDKMRTVIEQNRKQNDKTLLSTVYHRFVARNTNIPEDDVSMMLVGFDRKRTRKHSLAISSTLIEVDTAIARIGEYIQKEAHLLPNVYWRLHTAFYEVLLNAVVHGNKYNTQKKVFISYRITDDLIIIRVRDEGSGFNSQQIADPLDQQNVLKAFGRGIKMINTLADKVKFNEKGNEITLFFYIKEKNS</sequence>
<proteinExistence type="predicted"/>
<dbReference type="InterPro" id="IPR001932">
    <property type="entry name" value="PPM-type_phosphatase-like_dom"/>
</dbReference>
<dbReference type="Proteomes" id="UP000240042">
    <property type="component" value="Unassembled WGS sequence"/>
</dbReference>
<dbReference type="PANTHER" id="PTHR43156:SF2">
    <property type="entry name" value="STAGE II SPORULATION PROTEIN E"/>
    <property type="match status" value="1"/>
</dbReference>
<dbReference type="PANTHER" id="PTHR43156">
    <property type="entry name" value="STAGE II SPORULATION PROTEIN E-RELATED"/>
    <property type="match status" value="1"/>
</dbReference>
<accession>A0A1I1CZS6</accession>
<evidence type="ECO:0000259" key="2">
    <source>
        <dbReference type="SMART" id="SM00331"/>
    </source>
</evidence>
<dbReference type="InterPro" id="IPR052016">
    <property type="entry name" value="Bact_Sigma-Reg"/>
</dbReference>
<dbReference type="Gene3D" id="3.30.565.10">
    <property type="entry name" value="Histidine kinase-like ATPase, C-terminal domain"/>
    <property type="match status" value="1"/>
</dbReference>
<evidence type="ECO:0000256" key="1">
    <source>
        <dbReference type="ARBA" id="ARBA00022801"/>
    </source>
</evidence>
<dbReference type="EMBL" id="FOKY01000001">
    <property type="protein sequence ID" value="SFB67576.1"/>
    <property type="molecule type" value="Genomic_DNA"/>
</dbReference>
<feature type="domain" description="PPM-type phosphatase" evidence="2">
    <location>
        <begin position="434"/>
        <end position="651"/>
    </location>
</feature>
<dbReference type="STRING" id="34097.SAMN02745150_00080"/>
<dbReference type="InterPro" id="IPR003594">
    <property type="entry name" value="HATPase_dom"/>
</dbReference>
<dbReference type="CDD" id="cd16936">
    <property type="entry name" value="HATPase_RsbW-like"/>
    <property type="match status" value="1"/>
</dbReference>
<organism evidence="3 4">
    <name type="scientific">Brevinema andersonii</name>
    <dbReference type="NCBI Taxonomy" id="34097"/>
    <lineage>
        <taxon>Bacteria</taxon>
        <taxon>Pseudomonadati</taxon>
        <taxon>Spirochaetota</taxon>
        <taxon>Spirochaetia</taxon>
        <taxon>Brevinematales</taxon>
        <taxon>Brevinemataceae</taxon>
        <taxon>Brevinema</taxon>
    </lineage>
</organism>
<protein>
    <submittedName>
        <fullName evidence="3">Serine phosphatase RsbU, regulator of sigma subunit</fullName>
    </submittedName>
</protein>
<dbReference type="InterPro" id="IPR036457">
    <property type="entry name" value="PPM-type-like_dom_sf"/>
</dbReference>
<reference evidence="4" key="1">
    <citation type="submission" date="2016-10" db="EMBL/GenBank/DDBJ databases">
        <authorList>
            <person name="Varghese N."/>
            <person name="Submissions S."/>
        </authorList>
    </citation>
    <scope>NUCLEOTIDE SEQUENCE [LARGE SCALE GENOMIC DNA]</scope>
    <source>
        <strain evidence="4">ATCC 43811</strain>
    </source>
</reference>
<dbReference type="Pfam" id="PF13581">
    <property type="entry name" value="HATPase_c_2"/>
    <property type="match status" value="1"/>
</dbReference>
<dbReference type="Pfam" id="PF07228">
    <property type="entry name" value="SpoIIE"/>
    <property type="match status" value="1"/>
</dbReference>
<dbReference type="SMART" id="SM00331">
    <property type="entry name" value="PP2C_SIG"/>
    <property type="match status" value="1"/>
</dbReference>
<gene>
    <name evidence="3" type="ORF">SAMN02745150_00080</name>
</gene>
<dbReference type="AlphaFoldDB" id="A0A1I1CZS6"/>
<dbReference type="Gene3D" id="3.60.40.10">
    <property type="entry name" value="PPM-type phosphatase domain"/>
    <property type="match status" value="1"/>
</dbReference>
<dbReference type="InterPro" id="IPR036890">
    <property type="entry name" value="HATPase_C_sf"/>
</dbReference>
<dbReference type="OrthoDB" id="9763484at2"/>